<dbReference type="Gene3D" id="1.10.940.10">
    <property type="entry name" value="NusB-like"/>
    <property type="match status" value="1"/>
</dbReference>
<keyword evidence="2 6" id="KW-0808">Transferase</keyword>
<dbReference type="PANTHER" id="PTHR22807">
    <property type="entry name" value="NOP2 YEAST -RELATED NOL1/NOP2/FMU SUN DOMAIN-CONTAINING"/>
    <property type="match status" value="1"/>
</dbReference>
<dbReference type="AlphaFoldDB" id="A0A644YD93"/>
<reference evidence="6" key="1">
    <citation type="submission" date="2019-08" db="EMBL/GenBank/DDBJ databases">
        <authorList>
            <person name="Kucharzyk K."/>
            <person name="Murdoch R.W."/>
            <person name="Higgins S."/>
            <person name="Loffler F."/>
        </authorList>
    </citation>
    <scope>NUCLEOTIDE SEQUENCE</scope>
</reference>
<comment type="caution">
    <text evidence="6">The sequence shown here is derived from an EMBL/GenBank/DDBJ whole genome shotgun (WGS) entry which is preliminary data.</text>
</comment>
<dbReference type="InterPro" id="IPR023267">
    <property type="entry name" value="RCMT"/>
</dbReference>
<evidence type="ECO:0000256" key="4">
    <source>
        <dbReference type="ARBA" id="ARBA00022884"/>
    </source>
</evidence>
<dbReference type="EMBL" id="VSSQ01004691">
    <property type="protein sequence ID" value="MPM26259.1"/>
    <property type="molecule type" value="Genomic_DNA"/>
</dbReference>
<sequence>MTDARHIALSVLMAVERGELSDAALDRALTPEMDRRDRALATELVYGTLEHQPQLDFWLAPFVGKPLKRLDAPVRAILRMTAYQMIFLDRVPDFAAVNEAVRLAGRSCPRAKGYVNGLLRAFGRGLSDLPKARPWSMSEGLEKLLKEQYGEEMLYRFSHRPLLQLCVNTMRATVEQVCEETGAVPSVAQGIVELPGGIVTEMPGFDEGHFFVEGAASARAVAALGPRPGQSVLDLCAAPGGKSFAAAVHMNGTGRILCRDLTGEKVARINEGAKRLRFDFIETAATDAAVYDAALDSAFDCVICDVPCSGLGVMAKKPEIRLKDPMDFASLPSLQHVILQNGSKYVREGGRLLYSTCTLNKAENEAVTVAFLAENQQFSVLSEETLLPAADMDGFYYCVMIRR</sequence>
<keyword evidence="1 6" id="KW-0489">Methyltransferase</keyword>
<keyword evidence="4" id="KW-0694">RNA-binding</keyword>
<evidence type="ECO:0000259" key="5">
    <source>
        <dbReference type="PROSITE" id="PS51686"/>
    </source>
</evidence>
<dbReference type="GO" id="GO:0001510">
    <property type="term" value="P:RNA methylation"/>
    <property type="evidence" value="ECO:0007669"/>
    <property type="project" value="InterPro"/>
</dbReference>
<organism evidence="6">
    <name type="scientific">bioreactor metagenome</name>
    <dbReference type="NCBI Taxonomy" id="1076179"/>
    <lineage>
        <taxon>unclassified sequences</taxon>
        <taxon>metagenomes</taxon>
        <taxon>ecological metagenomes</taxon>
    </lineage>
</organism>
<evidence type="ECO:0000256" key="2">
    <source>
        <dbReference type="ARBA" id="ARBA00022679"/>
    </source>
</evidence>
<evidence type="ECO:0000313" key="6">
    <source>
        <dbReference type="EMBL" id="MPM26259.1"/>
    </source>
</evidence>
<dbReference type="InterPro" id="IPR001678">
    <property type="entry name" value="MeTrfase_RsmB-F_NOP2_dom"/>
</dbReference>
<dbReference type="GO" id="GO:0008173">
    <property type="term" value="F:RNA methyltransferase activity"/>
    <property type="evidence" value="ECO:0007669"/>
    <property type="project" value="InterPro"/>
</dbReference>
<keyword evidence="3" id="KW-0949">S-adenosyl-L-methionine</keyword>
<dbReference type="CDD" id="cd02440">
    <property type="entry name" value="AdoMet_MTases"/>
    <property type="match status" value="1"/>
</dbReference>
<dbReference type="PANTHER" id="PTHR22807:SF53">
    <property type="entry name" value="RIBOSOMAL RNA SMALL SUBUNIT METHYLTRANSFERASE B-RELATED"/>
    <property type="match status" value="1"/>
</dbReference>
<name>A0A644YD93_9ZZZZ</name>
<proteinExistence type="predicted"/>
<feature type="domain" description="SAM-dependent MTase RsmB/NOP-type" evidence="5">
    <location>
        <begin position="129"/>
        <end position="403"/>
    </location>
</feature>
<dbReference type="Pfam" id="PF01189">
    <property type="entry name" value="Methyltr_RsmB-F"/>
    <property type="match status" value="1"/>
</dbReference>
<dbReference type="PRINTS" id="PR02008">
    <property type="entry name" value="RCMTFAMILY"/>
</dbReference>
<dbReference type="InterPro" id="IPR035926">
    <property type="entry name" value="NusB-like_sf"/>
</dbReference>
<evidence type="ECO:0000256" key="1">
    <source>
        <dbReference type="ARBA" id="ARBA00022603"/>
    </source>
</evidence>
<dbReference type="PROSITE" id="PS51686">
    <property type="entry name" value="SAM_MT_RSMB_NOP"/>
    <property type="match status" value="1"/>
</dbReference>
<dbReference type="SUPFAM" id="SSF53335">
    <property type="entry name" value="S-adenosyl-L-methionine-dependent methyltransferases"/>
    <property type="match status" value="1"/>
</dbReference>
<evidence type="ECO:0000256" key="3">
    <source>
        <dbReference type="ARBA" id="ARBA00022691"/>
    </source>
</evidence>
<dbReference type="GO" id="GO:0003723">
    <property type="term" value="F:RNA binding"/>
    <property type="evidence" value="ECO:0007669"/>
    <property type="project" value="UniProtKB-KW"/>
</dbReference>
<gene>
    <name evidence="6" type="primary">rsmB_11</name>
    <name evidence="6" type="ORF">SDC9_72760</name>
</gene>
<dbReference type="GO" id="GO:0006355">
    <property type="term" value="P:regulation of DNA-templated transcription"/>
    <property type="evidence" value="ECO:0007669"/>
    <property type="project" value="InterPro"/>
</dbReference>
<dbReference type="InterPro" id="IPR006027">
    <property type="entry name" value="NusB_RsmB_TIM44"/>
</dbReference>
<protein>
    <submittedName>
        <fullName evidence="6">Ribosomal RNA small subunit methyltransferase B</fullName>
        <ecNumber evidence="6">2.1.1.176</ecNumber>
    </submittedName>
</protein>
<dbReference type="InterPro" id="IPR049560">
    <property type="entry name" value="MeTrfase_RsmB-F_NOP2_cat"/>
</dbReference>
<dbReference type="Pfam" id="PF01029">
    <property type="entry name" value="NusB"/>
    <property type="match status" value="1"/>
</dbReference>
<accession>A0A644YD93</accession>
<dbReference type="SUPFAM" id="SSF48013">
    <property type="entry name" value="NusB-like"/>
    <property type="match status" value="1"/>
</dbReference>
<dbReference type="EC" id="2.1.1.176" evidence="6"/>
<dbReference type="InterPro" id="IPR029063">
    <property type="entry name" value="SAM-dependent_MTases_sf"/>
</dbReference>
<dbReference type="Gene3D" id="3.40.50.150">
    <property type="entry name" value="Vaccinia Virus protein VP39"/>
    <property type="match status" value="1"/>
</dbReference>